<dbReference type="InterPro" id="IPR029043">
    <property type="entry name" value="GcvT/YgfZ_C"/>
</dbReference>
<sequence length="646" mass="70790">MRGSLWQLGQSITRRLAQADKKAVTRRYFASEADLKKTVLYDFHVAHGGKMVPFAGWSMPIQYKDSIMESTINCRENGSLFDVSHMCGLSLKGKDSIPFLEKLVIADVAGLAPGTGTLTVFTNEKGGAIDDSVITKVKDDHIYIVVNAGCRDKDLAHIEEHMKAFKAKGGDVSWHIHDERSLLALQGPLAAPVLQHLTKDDLSKLYFGEFRILDINGSICFLTRTGYTGEDGFEISVPSENALDLAKAILEKSEGKVRLTGLGARDSLRLEAGLCLYGNDMEQHTTPVEAGLTWAIGKRRRAEGGFLGAEVILKQLADGPPVRRVGFISSGPPPRSHSEIQDEKGNNIGEITSGGFSPCLKKNIAMGYVKSGQHKNGSMMSTVNPPGVISKSQAFLGNVSLFSKLPSAAIHHRLSRVHSSKIVLSSLPSWKDSCKLTTHLLSHRVAPKRWLCQSHGSVSSDDEYRSSRNIAISLFRRYRNVIDRGGGDNLKEFITAGVNAYALGCTDEGLRKELIAIKESGIEIEAMQSYGGSTSLKSKISSEEVDECILWLSIIFITILCTPQPTIVRWSSTPPVSDDILHHWKGFCALIANAYFIRGMAWLPVKTLQLEQMAVAGRAEEPSVVASRMRLVFSTLEVVSPQWPKV</sequence>
<dbReference type="EC" id="2.1.2.10" evidence="4"/>
<evidence type="ECO:0000313" key="16">
    <source>
        <dbReference type="EMBL" id="OMP12061.1"/>
    </source>
</evidence>
<dbReference type="Gene3D" id="2.40.30.110">
    <property type="entry name" value="Aminomethyltransferase beta-barrel domains"/>
    <property type="match status" value="1"/>
</dbReference>
<dbReference type="GO" id="GO:0006546">
    <property type="term" value="P:glycine catabolic process"/>
    <property type="evidence" value="ECO:0007669"/>
    <property type="project" value="InterPro"/>
</dbReference>
<feature type="domain" description="GCVT N-terminal" evidence="13">
    <location>
        <begin position="40"/>
        <end position="298"/>
    </location>
</feature>
<evidence type="ECO:0000259" key="13">
    <source>
        <dbReference type="Pfam" id="PF01571"/>
    </source>
</evidence>
<dbReference type="GO" id="GO:0005739">
    <property type="term" value="C:mitochondrion"/>
    <property type="evidence" value="ECO:0007669"/>
    <property type="project" value="UniProtKB-SubCell"/>
</dbReference>
<gene>
    <name evidence="16" type="ORF">CCACVL1_00157</name>
</gene>
<dbReference type="InterPro" id="IPR028896">
    <property type="entry name" value="GcvT/YgfZ/DmdA"/>
</dbReference>
<dbReference type="Pfam" id="PF01571">
    <property type="entry name" value="GCV_T"/>
    <property type="match status" value="1"/>
</dbReference>
<dbReference type="InterPro" id="IPR027266">
    <property type="entry name" value="TrmE/GcvT-like"/>
</dbReference>
<evidence type="ECO:0000256" key="7">
    <source>
        <dbReference type="ARBA" id="ARBA00022679"/>
    </source>
</evidence>
<dbReference type="InterPro" id="IPR013977">
    <property type="entry name" value="GcvT_C"/>
</dbReference>
<dbReference type="SUPFAM" id="SSF103025">
    <property type="entry name" value="Folate-binding domain"/>
    <property type="match status" value="1"/>
</dbReference>
<keyword evidence="17" id="KW-1185">Reference proteome</keyword>
<dbReference type="Proteomes" id="UP000188268">
    <property type="component" value="Unassembled WGS sequence"/>
</dbReference>
<dbReference type="InterPro" id="IPR057198">
    <property type="entry name" value="DUF7876"/>
</dbReference>
<evidence type="ECO:0000256" key="4">
    <source>
        <dbReference type="ARBA" id="ARBA00012616"/>
    </source>
</evidence>
<dbReference type="STRING" id="210143.A0A1R3KY96"/>
<accession>A0A1R3KY96</accession>
<dbReference type="Gramene" id="OMP12061">
    <property type="protein sequence ID" value="OMP12061"/>
    <property type="gene ID" value="CCACVL1_00157"/>
</dbReference>
<dbReference type="Pfam" id="PF25286">
    <property type="entry name" value="DUF7876"/>
    <property type="match status" value="1"/>
</dbReference>
<evidence type="ECO:0000256" key="8">
    <source>
        <dbReference type="ARBA" id="ARBA00022946"/>
    </source>
</evidence>
<evidence type="ECO:0000256" key="10">
    <source>
        <dbReference type="ARBA" id="ARBA00031395"/>
    </source>
</evidence>
<keyword evidence="6" id="KW-0032">Aminotransferase</keyword>
<keyword evidence="9" id="KW-0496">Mitochondrion</keyword>
<evidence type="ECO:0000256" key="5">
    <source>
        <dbReference type="ARBA" id="ARBA00015825"/>
    </source>
</evidence>
<dbReference type="GO" id="GO:0004047">
    <property type="term" value="F:aminomethyltransferase activity"/>
    <property type="evidence" value="ECO:0007669"/>
    <property type="project" value="UniProtKB-EC"/>
</dbReference>
<dbReference type="FunFam" id="2.40.30.110:FF:000002">
    <property type="entry name" value="Aminomethyltransferase"/>
    <property type="match status" value="1"/>
</dbReference>
<keyword evidence="7" id="KW-0808">Transferase</keyword>
<dbReference type="NCBIfam" id="TIGR00528">
    <property type="entry name" value="gcvT"/>
    <property type="match status" value="1"/>
</dbReference>
<protein>
    <recommendedName>
        <fullName evidence="5">Aminomethyltransferase, mitochondrial</fullName>
        <ecNumber evidence="4">2.1.2.10</ecNumber>
    </recommendedName>
    <alternativeName>
        <fullName evidence="10">Glycine cleavage system T protein</fullName>
    </alternativeName>
</protein>
<dbReference type="GO" id="GO:0008483">
    <property type="term" value="F:transaminase activity"/>
    <property type="evidence" value="ECO:0007669"/>
    <property type="project" value="UniProtKB-KW"/>
</dbReference>
<evidence type="ECO:0000256" key="9">
    <source>
        <dbReference type="ARBA" id="ARBA00023128"/>
    </source>
</evidence>
<feature type="domain" description="DUF7876" evidence="15">
    <location>
        <begin position="456"/>
        <end position="644"/>
    </location>
</feature>
<comment type="similarity">
    <text evidence="2">Belongs to the GcvT family.</text>
</comment>
<proteinExistence type="inferred from homology"/>
<evidence type="ECO:0000256" key="6">
    <source>
        <dbReference type="ARBA" id="ARBA00022576"/>
    </source>
</evidence>
<reference evidence="16 17" key="1">
    <citation type="submission" date="2013-09" db="EMBL/GenBank/DDBJ databases">
        <title>Corchorus capsularis genome sequencing.</title>
        <authorList>
            <person name="Alam M."/>
            <person name="Haque M.S."/>
            <person name="Islam M.S."/>
            <person name="Emdad E.M."/>
            <person name="Islam M.M."/>
            <person name="Ahmed B."/>
            <person name="Halim A."/>
            <person name="Hossen Q.M.M."/>
            <person name="Hossain M.Z."/>
            <person name="Ahmed R."/>
            <person name="Khan M.M."/>
            <person name="Islam R."/>
            <person name="Rashid M.M."/>
            <person name="Khan S.A."/>
            <person name="Rahman M.S."/>
            <person name="Alam M."/>
        </authorList>
    </citation>
    <scope>NUCLEOTIDE SEQUENCE [LARGE SCALE GENOMIC DNA]</scope>
    <source>
        <strain evidence="17">cv. CVL-1</strain>
        <tissue evidence="16">Whole seedling</tissue>
    </source>
</reference>
<dbReference type="OrthoDB" id="10263536at2759"/>
<feature type="domain" description="Aminomethyltransferase C-terminal" evidence="14">
    <location>
        <begin position="323"/>
        <end position="378"/>
    </location>
</feature>
<dbReference type="FunFam" id="3.30.70.1400:FF:000001">
    <property type="entry name" value="Aminomethyltransferase"/>
    <property type="match status" value="1"/>
</dbReference>
<feature type="compositionally biased region" description="Basic and acidic residues" evidence="12">
    <location>
        <begin position="336"/>
        <end position="345"/>
    </location>
</feature>
<dbReference type="PANTHER" id="PTHR43757">
    <property type="entry name" value="AMINOMETHYLTRANSFERASE"/>
    <property type="match status" value="1"/>
</dbReference>
<dbReference type="FunFam" id="4.10.1250.10:FF:000002">
    <property type="entry name" value="Aminomethyltransferase"/>
    <property type="match status" value="1"/>
</dbReference>
<dbReference type="Gene3D" id="3.30.70.1400">
    <property type="entry name" value="Aminomethyltransferase beta-barrel domains"/>
    <property type="match status" value="1"/>
</dbReference>
<organism evidence="16 17">
    <name type="scientific">Corchorus capsularis</name>
    <name type="common">Jute</name>
    <dbReference type="NCBI Taxonomy" id="210143"/>
    <lineage>
        <taxon>Eukaryota</taxon>
        <taxon>Viridiplantae</taxon>
        <taxon>Streptophyta</taxon>
        <taxon>Embryophyta</taxon>
        <taxon>Tracheophyta</taxon>
        <taxon>Spermatophyta</taxon>
        <taxon>Magnoliopsida</taxon>
        <taxon>eudicotyledons</taxon>
        <taxon>Gunneridae</taxon>
        <taxon>Pentapetalae</taxon>
        <taxon>rosids</taxon>
        <taxon>malvids</taxon>
        <taxon>Malvales</taxon>
        <taxon>Malvaceae</taxon>
        <taxon>Grewioideae</taxon>
        <taxon>Apeibeae</taxon>
        <taxon>Corchorus</taxon>
    </lineage>
</organism>
<dbReference type="AlphaFoldDB" id="A0A1R3KY96"/>
<evidence type="ECO:0000256" key="11">
    <source>
        <dbReference type="ARBA" id="ARBA00047665"/>
    </source>
</evidence>
<comment type="caution">
    <text evidence="16">The sequence shown here is derived from an EMBL/GenBank/DDBJ whole genome shotgun (WGS) entry which is preliminary data.</text>
</comment>
<dbReference type="PANTHER" id="PTHR43757:SF2">
    <property type="entry name" value="AMINOMETHYLTRANSFERASE, MITOCHONDRIAL"/>
    <property type="match status" value="1"/>
</dbReference>
<dbReference type="Pfam" id="PF08669">
    <property type="entry name" value="GCV_T_C"/>
    <property type="match status" value="1"/>
</dbReference>
<comment type="catalytic activity">
    <reaction evidence="11">
        <text>N(6)-[(R)-S(8)-aminomethyldihydrolipoyl]-L-lysyl-[protein] + (6S)-5,6,7,8-tetrahydrofolate = N(6)-[(R)-dihydrolipoyl]-L-lysyl-[protein] + (6R)-5,10-methylene-5,6,7,8-tetrahydrofolate + NH4(+)</text>
        <dbReference type="Rhea" id="RHEA:16945"/>
        <dbReference type="Rhea" id="RHEA-COMP:10475"/>
        <dbReference type="Rhea" id="RHEA-COMP:10492"/>
        <dbReference type="ChEBI" id="CHEBI:15636"/>
        <dbReference type="ChEBI" id="CHEBI:28938"/>
        <dbReference type="ChEBI" id="CHEBI:57453"/>
        <dbReference type="ChEBI" id="CHEBI:83100"/>
        <dbReference type="ChEBI" id="CHEBI:83143"/>
        <dbReference type="EC" id="2.1.2.10"/>
    </reaction>
</comment>
<dbReference type="InterPro" id="IPR006223">
    <property type="entry name" value="GcvT"/>
</dbReference>
<evidence type="ECO:0000259" key="14">
    <source>
        <dbReference type="Pfam" id="PF08669"/>
    </source>
</evidence>
<comment type="subcellular location">
    <subcellularLocation>
        <location evidence="1">Mitochondrion</location>
    </subcellularLocation>
</comment>
<evidence type="ECO:0000256" key="3">
    <source>
        <dbReference type="ARBA" id="ARBA00011690"/>
    </source>
</evidence>
<dbReference type="InterPro" id="IPR006222">
    <property type="entry name" value="GCVT_N"/>
</dbReference>
<dbReference type="GO" id="GO:0005960">
    <property type="term" value="C:glycine cleavage complex"/>
    <property type="evidence" value="ECO:0007669"/>
    <property type="project" value="InterPro"/>
</dbReference>
<dbReference type="EMBL" id="AWWV01000486">
    <property type="protein sequence ID" value="OMP12061.1"/>
    <property type="molecule type" value="Genomic_DNA"/>
</dbReference>
<dbReference type="Gene3D" id="3.30.1360.120">
    <property type="entry name" value="Probable tRNA modification gtpase trme, domain 1"/>
    <property type="match status" value="1"/>
</dbReference>
<dbReference type="Gene3D" id="4.10.1250.10">
    <property type="entry name" value="Aminomethyltransferase fragment"/>
    <property type="match status" value="1"/>
</dbReference>
<dbReference type="SUPFAM" id="SSF101790">
    <property type="entry name" value="Aminomethyltransferase beta-barrel domain"/>
    <property type="match status" value="1"/>
</dbReference>
<evidence type="ECO:0000259" key="15">
    <source>
        <dbReference type="Pfam" id="PF25286"/>
    </source>
</evidence>
<keyword evidence="8" id="KW-0809">Transit peptide</keyword>
<feature type="region of interest" description="Disordered" evidence="12">
    <location>
        <begin position="327"/>
        <end position="346"/>
    </location>
</feature>
<comment type="subunit">
    <text evidence="3">The glycine cleavage system is composed of four proteins: P, T, L and H.</text>
</comment>
<dbReference type="NCBIfam" id="NF001567">
    <property type="entry name" value="PRK00389.1"/>
    <property type="match status" value="1"/>
</dbReference>
<evidence type="ECO:0000256" key="1">
    <source>
        <dbReference type="ARBA" id="ARBA00004173"/>
    </source>
</evidence>
<evidence type="ECO:0000313" key="17">
    <source>
        <dbReference type="Proteomes" id="UP000188268"/>
    </source>
</evidence>
<evidence type="ECO:0000256" key="12">
    <source>
        <dbReference type="SAM" id="MobiDB-lite"/>
    </source>
</evidence>
<name>A0A1R3KY96_COCAP</name>
<evidence type="ECO:0000256" key="2">
    <source>
        <dbReference type="ARBA" id="ARBA00008609"/>
    </source>
</evidence>